<evidence type="ECO:0000313" key="1">
    <source>
        <dbReference type="EMBL" id="JAD96780.1"/>
    </source>
</evidence>
<organism evidence="1">
    <name type="scientific">Arundo donax</name>
    <name type="common">Giant reed</name>
    <name type="synonym">Donax arundinaceus</name>
    <dbReference type="NCBI Taxonomy" id="35708"/>
    <lineage>
        <taxon>Eukaryota</taxon>
        <taxon>Viridiplantae</taxon>
        <taxon>Streptophyta</taxon>
        <taxon>Embryophyta</taxon>
        <taxon>Tracheophyta</taxon>
        <taxon>Spermatophyta</taxon>
        <taxon>Magnoliopsida</taxon>
        <taxon>Liliopsida</taxon>
        <taxon>Poales</taxon>
        <taxon>Poaceae</taxon>
        <taxon>PACMAD clade</taxon>
        <taxon>Arundinoideae</taxon>
        <taxon>Arundineae</taxon>
        <taxon>Arundo</taxon>
    </lineage>
</organism>
<dbReference type="EMBL" id="GBRH01201115">
    <property type="protein sequence ID" value="JAD96780.1"/>
    <property type="molecule type" value="Transcribed_RNA"/>
</dbReference>
<accession>A0A0A9EFY7</accession>
<protein>
    <submittedName>
        <fullName evidence="1">Uncharacterized protein</fullName>
    </submittedName>
</protein>
<sequence length="49" mass="5504">MQNGCSHSVSDSTGVWEYIIVVLTIKNSFLNRELKLNVGPYFQSSDGRL</sequence>
<dbReference type="AlphaFoldDB" id="A0A0A9EFY7"/>
<proteinExistence type="predicted"/>
<name>A0A0A9EFY7_ARUDO</name>
<reference evidence="1" key="1">
    <citation type="submission" date="2014-09" db="EMBL/GenBank/DDBJ databases">
        <authorList>
            <person name="Magalhaes I.L.F."/>
            <person name="Oliveira U."/>
            <person name="Santos F.R."/>
            <person name="Vidigal T.H.D.A."/>
            <person name="Brescovit A.D."/>
            <person name="Santos A.J."/>
        </authorList>
    </citation>
    <scope>NUCLEOTIDE SEQUENCE</scope>
    <source>
        <tissue evidence="1">Shoot tissue taken approximately 20 cm above the soil surface</tissue>
    </source>
</reference>
<reference evidence="1" key="2">
    <citation type="journal article" date="2015" name="Data Brief">
        <title>Shoot transcriptome of the giant reed, Arundo donax.</title>
        <authorList>
            <person name="Barrero R.A."/>
            <person name="Guerrero F.D."/>
            <person name="Moolhuijzen P."/>
            <person name="Goolsby J.A."/>
            <person name="Tidwell J."/>
            <person name="Bellgard S.E."/>
            <person name="Bellgard M.I."/>
        </authorList>
    </citation>
    <scope>NUCLEOTIDE SEQUENCE</scope>
    <source>
        <tissue evidence="1">Shoot tissue taken approximately 20 cm above the soil surface</tissue>
    </source>
</reference>